<accession>A0A1I1DYI3</accession>
<dbReference type="PANTHER" id="PTHR38815">
    <property type="entry name" value="HYPOTHETICAL MEMBRANE PROTEIN, CONSERVED, DUF373 FAMILY"/>
    <property type="match status" value="1"/>
</dbReference>
<keyword evidence="2" id="KW-0472">Membrane</keyword>
<feature type="region of interest" description="Disordered" evidence="1">
    <location>
        <begin position="356"/>
        <end position="424"/>
    </location>
</feature>
<organism evidence="3 4">
    <name type="scientific">Natronobacterium haloterrestre</name>
    <name type="common">Halobiforma haloterrestris</name>
    <dbReference type="NCBI Taxonomy" id="148448"/>
    <lineage>
        <taxon>Archaea</taxon>
        <taxon>Methanobacteriati</taxon>
        <taxon>Methanobacteriota</taxon>
        <taxon>Stenosarchaea group</taxon>
        <taxon>Halobacteria</taxon>
        <taxon>Halobacteriales</taxon>
        <taxon>Natrialbaceae</taxon>
        <taxon>Natronobacterium</taxon>
    </lineage>
</organism>
<feature type="compositionally biased region" description="Basic and acidic residues" evidence="1">
    <location>
        <begin position="356"/>
        <end position="374"/>
    </location>
</feature>
<keyword evidence="2" id="KW-0812">Transmembrane</keyword>
<gene>
    <name evidence="3" type="ORF">SAMN05444422_10270</name>
</gene>
<dbReference type="RefSeq" id="WP_089785700.1">
    <property type="nucleotide sequence ID" value="NZ_FOKW01000002.1"/>
</dbReference>
<keyword evidence="2" id="KW-1133">Transmembrane helix</keyword>
<feature type="transmembrane region" description="Helical" evidence="2">
    <location>
        <begin position="263"/>
        <end position="285"/>
    </location>
</feature>
<keyword evidence="4" id="KW-1185">Reference proteome</keyword>
<name>A0A1I1DYI3_NATHA</name>
<evidence type="ECO:0000256" key="2">
    <source>
        <dbReference type="SAM" id="Phobius"/>
    </source>
</evidence>
<evidence type="ECO:0000256" key="1">
    <source>
        <dbReference type="SAM" id="MobiDB-lite"/>
    </source>
</evidence>
<dbReference type="OrthoDB" id="201773at2157"/>
<feature type="compositionally biased region" description="Basic residues" evidence="1">
    <location>
        <begin position="375"/>
        <end position="389"/>
    </location>
</feature>
<dbReference type="InterPro" id="IPR007254">
    <property type="entry name" value="DUF373"/>
</dbReference>
<dbReference type="AlphaFoldDB" id="A0A1I1DYI3"/>
<sequence length="424" mass="45194">MLLVLCVDLDDDLGRKTGFSTPVIGREPVEEAAIALATADPEDSDVNVIFQGLHVYDDLAERDESVEVAVVTGNDDSDVAANREVGEEVDTVLASLSTAEDVTALVITDGAQDESVIPIIRSRVPIDGVRRVVVRQAQNLESMYYTFKQVLDDPETRGTVLIPLGILLLIYPLALVGSALEMPGFVLGTTSALLGLYLISRGLGLGDRLDSAAERARRSLYAGRTTLLAYVVATTLFVLGGVSGMNELEAIQESTPGEVGVPVMLAALVYGSIQWLAAAGVTTSLGQITDEYIAGDLEWRYLNAPFYVVSIAIVLHAVSAYFLGRVDVGYLATALTAGTLLGIASTLAFAVAESRFSETDRGPGSDPDARDRSGGRSRSRSRSRSRGRGRGQGQGREQRERDSDRDHDADSDAESRPAAEGARS</sequence>
<proteinExistence type="predicted"/>
<feature type="transmembrane region" description="Helical" evidence="2">
    <location>
        <begin position="330"/>
        <end position="352"/>
    </location>
</feature>
<dbReference type="Pfam" id="PF04123">
    <property type="entry name" value="DUF373"/>
    <property type="match status" value="1"/>
</dbReference>
<dbReference type="PANTHER" id="PTHR38815:SF1">
    <property type="entry name" value="DUF373 FAMILY PROTEIN"/>
    <property type="match status" value="1"/>
</dbReference>
<feature type="transmembrane region" description="Helical" evidence="2">
    <location>
        <begin position="306"/>
        <end position="324"/>
    </location>
</feature>
<feature type="compositionally biased region" description="Basic and acidic residues" evidence="1">
    <location>
        <begin position="396"/>
        <end position="424"/>
    </location>
</feature>
<evidence type="ECO:0000313" key="4">
    <source>
        <dbReference type="Proteomes" id="UP000199161"/>
    </source>
</evidence>
<evidence type="ECO:0000313" key="3">
    <source>
        <dbReference type="EMBL" id="SFB79867.1"/>
    </source>
</evidence>
<dbReference type="EMBL" id="FOKW01000002">
    <property type="protein sequence ID" value="SFB79867.1"/>
    <property type="molecule type" value="Genomic_DNA"/>
</dbReference>
<feature type="transmembrane region" description="Helical" evidence="2">
    <location>
        <begin position="182"/>
        <end position="200"/>
    </location>
</feature>
<reference evidence="4" key="1">
    <citation type="submission" date="2016-10" db="EMBL/GenBank/DDBJ databases">
        <authorList>
            <person name="Varghese N."/>
            <person name="Submissions S."/>
        </authorList>
    </citation>
    <scope>NUCLEOTIDE SEQUENCE [LARGE SCALE GENOMIC DNA]</scope>
    <source>
        <strain evidence="4">DSM 13078</strain>
    </source>
</reference>
<dbReference type="Proteomes" id="UP000199161">
    <property type="component" value="Unassembled WGS sequence"/>
</dbReference>
<protein>
    <submittedName>
        <fullName evidence="3">Putative membrane protein</fullName>
    </submittedName>
</protein>
<feature type="transmembrane region" description="Helical" evidence="2">
    <location>
        <begin position="158"/>
        <end position="176"/>
    </location>
</feature>
<feature type="transmembrane region" description="Helical" evidence="2">
    <location>
        <begin position="221"/>
        <end position="243"/>
    </location>
</feature>